<feature type="compositionally biased region" description="Basic and acidic residues" evidence="2">
    <location>
        <begin position="906"/>
        <end position="918"/>
    </location>
</feature>
<proteinExistence type="predicted"/>
<feature type="compositionally biased region" description="Polar residues" evidence="2">
    <location>
        <begin position="1206"/>
        <end position="1220"/>
    </location>
</feature>
<dbReference type="CDD" id="cd00027">
    <property type="entry name" value="BRCT"/>
    <property type="match status" value="1"/>
</dbReference>
<name>G0W9V9_NAUDC</name>
<evidence type="ECO:0000256" key="1">
    <source>
        <dbReference type="SAM" id="Coils"/>
    </source>
</evidence>
<dbReference type="GeneID" id="11495075"/>
<feature type="coiled-coil region" evidence="1">
    <location>
        <begin position="637"/>
        <end position="664"/>
    </location>
</feature>
<dbReference type="RefSeq" id="XP_003669813.1">
    <property type="nucleotide sequence ID" value="XM_003669765.1"/>
</dbReference>
<reference evidence="4 5" key="1">
    <citation type="journal article" date="2011" name="Proc. Natl. Acad. Sci. U.S.A.">
        <title>Evolutionary erosion of yeast sex chromosomes by mating-type switching accidents.</title>
        <authorList>
            <person name="Gordon J.L."/>
            <person name="Armisen D."/>
            <person name="Proux-Wera E."/>
            <person name="Oheigeartaigh S.S."/>
            <person name="Byrne K.P."/>
            <person name="Wolfe K.H."/>
        </authorList>
    </citation>
    <scope>NUCLEOTIDE SEQUENCE [LARGE SCALE GENOMIC DNA]</scope>
    <source>
        <strain evidence="5">ATCC 10597 / BCRC 20456 / CBS 421 / NBRC 0211 / NRRL Y-12639</strain>
    </source>
</reference>
<dbReference type="HOGENOM" id="CLU_002149_0_0_1"/>
<dbReference type="InterPro" id="IPR036420">
    <property type="entry name" value="BRCT_dom_sf"/>
</dbReference>
<feature type="region of interest" description="Disordered" evidence="2">
    <location>
        <begin position="792"/>
        <end position="811"/>
    </location>
</feature>
<evidence type="ECO:0000313" key="4">
    <source>
        <dbReference type="EMBL" id="CCD24570.1"/>
    </source>
</evidence>
<dbReference type="SUPFAM" id="SSF52113">
    <property type="entry name" value="BRCT domain"/>
    <property type="match status" value="2"/>
</dbReference>
<dbReference type="InterPro" id="IPR001357">
    <property type="entry name" value="BRCT_dom"/>
</dbReference>
<gene>
    <name evidence="4" type="primary">NDAI0D02560</name>
    <name evidence="4" type="ordered locus">NDAI_0D02560</name>
</gene>
<dbReference type="SMART" id="SM00292">
    <property type="entry name" value="BRCT"/>
    <property type="match status" value="2"/>
</dbReference>
<dbReference type="EMBL" id="HE580270">
    <property type="protein sequence ID" value="CCD24570.1"/>
    <property type="molecule type" value="Genomic_DNA"/>
</dbReference>
<dbReference type="Gene3D" id="3.40.50.10190">
    <property type="entry name" value="BRCT domain"/>
    <property type="match status" value="5"/>
</dbReference>
<dbReference type="Pfam" id="PF16770">
    <property type="entry name" value="RTT107_BRCT_5"/>
    <property type="match status" value="1"/>
</dbReference>
<sequence length="1294" mass="148581">MERSALENLNILFIDVDFDLDFGPNDSTTYASENKPRWYEESISNLPRSHYHVLNSDDIPVLWPEFTFNDWKKWFLEKFNHHQEEIHIIVSNTINLPFYKMVTYDLMIPVVSIYWLEQVLARSSALDNANTNNTKLFLKFNNFSPSDGNQLLPFKDEIFYISKSSVTKLEYIFYSKLIQYMGGTMTDLLSTSVTKIVTNDPNDMVCTTINSMEYHDDHKNITLFKEKSNIMFILPCYIIYIFQKIILFQDHNDDNSNDTIPIEEFKLNSNEDDFKKSLVKSNNLWKQILKLKKNTTSGDGKKSQIFKNLYVTVSKSMSKDFNINLQKFITKLIRYHYGKITTKLTDPRTDTLITSTAMDPTYKDCLSTNAKNKCNFIGTPFWILDMHYQATFRSPLENIFWSPIKHLSSSSSSSLKKKNTRFNISYTGFFGLQRLYIHNLILLLNANPMPQLSTKLTTHLISKFDPIETHDNNKKLKIATARGIKIVSSFWLEDSYVKNNGQLIDESQISKYQEFHSKRVLAQIHMNETTYLLSASINDKDEGKNTNNDDGMQTEIQGILQSINENNEVYSMAENIVKESNVVASVIDKEKETDIEIDDDSLEKLRAVEPITKDANDDGLQTGRVAKFRYEGEKDNSKKQERIVESINEEQQVAEQEHDRINEDEDIIITQELLAPLIEHDEMAVNVHVDVSRQLNIQDGELEVISSSQDSHSNDVISNKVIEGKNETEEQDDQSNDDTNRSHSHSNIVTSSPPNAAVDKPVSNNIMSTNKLKKPSPSTKNELVVNTSLEVETTPPMDDNDNSSTTTPIYSMSYPIHDERKDERDKASTISESVKNIFTETPIPTLAPLTSKDDSNHENSSITDNIVGRQEEMDDKYPIEMENAHITEQEAKWNRLKRTYSISKGKEGNEFEDSDRSMTKRTKKIKSDKKNSEFEDDSEIDRYLFDHLSKAAFLHLPLYDIDAIPTNCLEDITPFETKVLNRLGIRIYFTINSENMNTLNGIIAPKKSRTIKFLKSYSFQPLRYLLLPNFIYDVLKALRQGKRKDDKKNHHYNKLIEPSGVINGDESDSNNLNVEFVDKYFIPNLDIPAQKIYEMTQLKGKLFERYGITNANIFQDITGGVETISSILRSHGIRHINVLKKNTNFAKSDLMRNVQESNNGSIDMLRLNPRTYGENDEPKEQVNVEYLLIAQKSSQIKAFKRVMTKSQSGTDYNGDGNNNMKDAAQESENDRQHVNEASQNASSEDAMATIKMTRVSMAVDWNWCVNSIFSLSCDFKPDNPHVLYALRSPDEPIN</sequence>
<dbReference type="InterPro" id="IPR031906">
    <property type="entry name" value="RTT107_BRCT_6"/>
</dbReference>
<dbReference type="PANTHER" id="PTHR47667:SF1">
    <property type="entry name" value="REGULATOR OF TY1 TRANSPOSITION PROTEIN 107"/>
    <property type="match status" value="1"/>
</dbReference>
<evidence type="ECO:0000256" key="2">
    <source>
        <dbReference type="SAM" id="MobiDB-lite"/>
    </source>
</evidence>
<feature type="region of interest" description="Disordered" evidence="2">
    <location>
        <begin position="1206"/>
        <end position="1244"/>
    </location>
</feature>
<evidence type="ECO:0000313" key="5">
    <source>
        <dbReference type="Proteomes" id="UP000000689"/>
    </source>
</evidence>
<feature type="region of interest" description="Disordered" evidence="2">
    <location>
        <begin position="722"/>
        <end position="781"/>
    </location>
</feature>
<dbReference type="PROSITE" id="PS50172">
    <property type="entry name" value="BRCT"/>
    <property type="match status" value="3"/>
</dbReference>
<dbReference type="Proteomes" id="UP000000689">
    <property type="component" value="Chromosome 4"/>
</dbReference>
<dbReference type="Pfam" id="PF00533">
    <property type="entry name" value="BRCT"/>
    <property type="match status" value="1"/>
</dbReference>
<dbReference type="eggNOG" id="KOG2043">
    <property type="taxonomic scope" value="Eukaryota"/>
</dbReference>
<dbReference type="InterPro" id="IPR053036">
    <property type="entry name" value="CellCycle_DNARepair_Reg"/>
</dbReference>
<accession>G0W9V9</accession>
<dbReference type="STRING" id="1071378.G0W9V9"/>
<feature type="domain" description="BRCT" evidence="3">
    <location>
        <begin position="301"/>
        <end position="385"/>
    </location>
</feature>
<evidence type="ECO:0000259" key="3">
    <source>
        <dbReference type="PROSITE" id="PS50172"/>
    </source>
</evidence>
<feature type="region of interest" description="Disordered" evidence="2">
    <location>
        <begin position="906"/>
        <end position="931"/>
    </location>
</feature>
<organism evidence="4 5">
    <name type="scientific">Naumovozyma dairenensis (strain ATCC 10597 / BCRC 20456 / CBS 421 / NBRC 0211 / NRRL Y-12639)</name>
    <name type="common">Saccharomyces dairenensis</name>
    <dbReference type="NCBI Taxonomy" id="1071378"/>
    <lineage>
        <taxon>Eukaryota</taxon>
        <taxon>Fungi</taxon>
        <taxon>Dikarya</taxon>
        <taxon>Ascomycota</taxon>
        <taxon>Saccharomycotina</taxon>
        <taxon>Saccharomycetes</taxon>
        <taxon>Saccharomycetales</taxon>
        <taxon>Saccharomycetaceae</taxon>
        <taxon>Naumovozyma</taxon>
    </lineage>
</organism>
<keyword evidence="1" id="KW-0175">Coiled coil</keyword>
<feature type="domain" description="BRCT" evidence="3">
    <location>
        <begin position="433"/>
        <end position="509"/>
    </location>
</feature>
<feature type="domain" description="BRCT" evidence="3">
    <location>
        <begin position="149"/>
        <end position="200"/>
    </location>
</feature>
<dbReference type="OrthoDB" id="342264at2759"/>
<keyword evidence="5" id="KW-1185">Reference proteome</keyword>
<dbReference type="KEGG" id="ndi:NDAI_0D02560"/>
<feature type="compositionally biased region" description="Polar residues" evidence="2">
    <location>
        <begin position="762"/>
        <end position="781"/>
    </location>
</feature>
<dbReference type="PANTHER" id="PTHR47667">
    <property type="entry name" value="REGULATOR OF TY1 TRANSPOSITION PROTEIN 107"/>
    <property type="match status" value="1"/>
</dbReference>
<protein>
    <recommendedName>
        <fullName evidence="3">BRCT domain-containing protein</fullName>
    </recommendedName>
</protein>
<feature type="compositionally biased region" description="Polar residues" evidence="2">
    <location>
        <begin position="745"/>
        <end position="754"/>
    </location>
</feature>
<dbReference type="Pfam" id="PF16771">
    <property type="entry name" value="RTT107_BRCT_6"/>
    <property type="match status" value="1"/>
</dbReference>